<dbReference type="AlphaFoldDB" id="A0A238KLA3"/>
<dbReference type="PROSITE" id="PS51898">
    <property type="entry name" value="TYR_RECOMBINASE"/>
    <property type="match status" value="1"/>
</dbReference>
<evidence type="ECO:0000256" key="3">
    <source>
        <dbReference type="ARBA" id="ARBA00023125"/>
    </source>
</evidence>
<organism evidence="6 7">
    <name type="scientific">Actibacterium lipolyticum</name>
    <dbReference type="NCBI Taxonomy" id="1524263"/>
    <lineage>
        <taxon>Bacteria</taxon>
        <taxon>Pseudomonadati</taxon>
        <taxon>Pseudomonadota</taxon>
        <taxon>Alphaproteobacteria</taxon>
        <taxon>Rhodobacterales</taxon>
        <taxon>Roseobacteraceae</taxon>
        <taxon>Actibacterium</taxon>
    </lineage>
</organism>
<dbReference type="GO" id="GO:0015074">
    <property type="term" value="P:DNA integration"/>
    <property type="evidence" value="ECO:0007669"/>
    <property type="project" value="UniProtKB-KW"/>
</dbReference>
<sequence length="528" mass="60126">MKLSAYLSPSRHGIFYFRWPLPHSGLEKRSTVKISLRTRCPHQAADLARYLAAHGRIVRDSNTLAGLRQSEIREKVTVYFKAQLDQYLDWLDRRGLSKNALADAREEMLDHDCGVDLESLSPAYLPIARFKRVMDVSDEQWEASQPRITIELRKGRRDMLRRVLDAAEGQESYSYGETPAAIVAPPAPTQDASSPLGVAVEEFNADQARRLPDKTAKQNRAYLGILLEYFGPERLLGSITKQDANKVKQVLHDLPSNRKVKTTLKGLPLMEAIKVPGQAKISDKTIDSHIQMFAAFFQWAETHGHAPHRLFEGMKLGKRAKKNEIKRKPFTPEQAQRILTELTENTSGLVRSESHKWGMLLALFTGARLNEICQLHIADVRQEDDIWFLDITDEGDDGKKLKTEAGRRKVPLHSELIRLGFLELVQSRSKGKRLFPDYNLNVNGGYGRSLGRWCNERFLPELGIKEPGIVFHCFRHTIVTRLSQVDVPEPIVQCIVGHARSGVTQDVYMREGYKLRQLKSAIDRFRVF</sequence>
<name>A0A238KLA3_9RHOB</name>
<reference evidence="7" key="1">
    <citation type="submission" date="2017-05" db="EMBL/GenBank/DDBJ databases">
        <authorList>
            <person name="Rodrigo-Torres L."/>
            <person name="Arahal R. D."/>
            <person name="Lucena T."/>
        </authorList>
    </citation>
    <scope>NUCLEOTIDE SEQUENCE [LARGE SCALE GENOMIC DNA]</scope>
    <source>
        <strain evidence="7">CECT 8621</strain>
    </source>
</reference>
<keyword evidence="4" id="KW-0233">DNA recombination</keyword>
<dbReference type="Proteomes" id="UP000202922">
    <property type="component" value="Unassembled WGS sequence"/>
</dbReference>
<protein>
    <submittedName>
        <fullName evidence="6">Tyrosine recombinase XerC</fullName>
    </submittedName>
</protein>
<dbReference type="SUPFAM" id="SSF56349">
    <property type="entry name" value="DNA breaking-rejoining enzymes"/>
    <property type="match status" value="1"/>
</dbReference>
<dbReference type="Pfam" id="PF00589">
    <property type="entry name" value="Phage_integrase"/>
    <property type="match status" value="1"/>
</dbReference>
<dbReference type="PANTHER" id="PTHR30349">
    <property type="entry name" value="PHAGE INTEGRASE-RELATED"/>
    <property type="match status" value="1"/>
</dbReference>
<evidence type="ECO:0000256" key="1">
    <source>
        <dbReference type="ARBA" id="ARBA00008857"/>
    </source>
</evidence>
<dbReference type="InterPro" id="IPR013762">
    <property type="entry name" value="Integrase-like_cat_sf"/>
</dbReference>
<dbReference type="InterPro" id="IPR011010">
    <property type="entry name" value="DNA_brk_join_enz"/>
</dbReference>
<dbReference type="EMBL" id="FXYE01000002">
    <property type="protein sequence ID" value="SMX43585.1"/>
    <property type="molecule type" value="Genomic_DNA"/>
</dbReference>
<accession>A0A238KLA3</accession>
<keyword evidence="3" id="KW-0238">DNA-binding</keyword>
<comment type="similarity">
    <text evidence="1">Belongs to the 'phage' integrase family.</text>
</comment>
<dbReference type="CDD" id="cd01184">
    <property type="entry name" value="INT_C_like_1"/>
    <property type="match status" value="1"/>
</dbReference>
<evidence type="ECO:0000259" key="5">
    <source>
        <dbReference type="PROSITE" id="PS51898"/>
    </source>
</evidence>
<evidence type="ECO:0000313" key="7">
    <source>
        <dbReference type="Proteomes" id="UP000202922"/>
    </source>
</evidence>
<gene>
    <name evidence="6" type="primary">xerC</name>
    <name evidence="6" type="ORF">COL8621_02339</name>
</gene>
<feature type="domain" description="Tyr recombinase" evidence="5">
    <location>
        <begin position="325"/>
        <end position="523"/>
    </location>
</feature>
<evidence type="ECO:0000256" key="2">
    <source>
        <dbReference type="ARBA" id="ARBA00022908"/>
    </source>
</evidence>
<evidence type="ECO:0000256" key="4">
    <source>
        <dbReference type="ARBA" id="ARBA00023172"/>
    </source>
</evidence>
<dbReference type="PANTHER" id="PTHR30349:SF41">
    <property type="entry name" value="INTEGRASE_RECOMBINASE PROTEIN MJ0367-RELATED"/>
    <property type="match status" value="1"/>
</dbReference>
<dbReference type="GO" id="GO:0006310">
    <property type="term" value="P:DNA recombination"/>
    <property type="evidence" value="ECO:0007669"/>
    <property type="project" value="UniProtKB-KW"/>
</dbReference>
<dbReference type="InterPro" id="IPR002104">
    <property type="entry name" value="Integrase_catalytic"/>
</dbReference>
<evidence type="ECO:0000313" key="6">
    <source>
        <dbReference type="EMBL" id="SMX43585.1"/>
    </source>
</evidence>
<dbReference type="GO" id="GO:0003677">
    <property type="term" value="F:DNA binding"/>
    <property type="evidence" value="ECO:0007669"/>
    <property type="project" value="UniProtKB-KW"/>
</dbReference>
<keyword evidence="2" id="KW-0229">DNA integration</keyword>
<dbReference type="Gene3D" id="1.10.443.10">
    <property type="entry name" value="Intergrase catalytic core"/>
    <property type="match status" value="1"/>
</dbReference>
<dbReference type="OrthoDB" id="7222937at2"/>
<dbReference type="InterPro" id="IPR050090">
    <property type="entry name" value="Tyrosine_recombinase_XerCD"/>
</dbReference>
<keyword evidence="7" id="KW-1185">Reference proteome</keyword>
<proteinExistence type="inferred from homology"/>